<dbReference type="OrthoDB" id="539213at2759"/>
<reference evidence="4 5" key="1">
    <citation type="submission" date="2016-08" db="EMBL/GenBank/DDBJ databases">
        <title>Draft genome sequence of allopolyploid Zygosaccharomyces rouxii.</title>
        <authorList>
            <person name="Watanabe J."/>
            <person name="Uehara K."/>
            <person name="Mogi Y."/>
            <person name="Tsukioka Y."/>
        </authorList>
    </citation>
    <scope>NUCLEOTIDE SEQUENCE [LARGE SCALE GENOMIC DNA]</scope>
    <source>
        <strain evidence="4 5">NBRC 110957</strain>
    </source>
</reference>
<evidence type="ECO:0000256" key="3">
    <source>
        <dbReference type="PROSITE-ProRule" id="PRU00023"/>
    </source>
</evidence>
<dbReference type="Pfam" id="PF00023">
    <property type="entry name" value="Ank"/>
    <property type="match status" value="1"/>
</dbReference>
<dbReference type="InterPro" id="IPR050663">
    <property type="entry name" value="Ankyrin-SOCS_Box"/>
</dbReference>
<evidence type="ECO:0000313" key="5">
    <source>
        <dbReference type="Proteomes" id="UP000187013"/>
    </source>
</evidence>
<evidence type="ECO:0000256" key="2">
    <source>
        <dbReference type="ARBA" id="ARBA00023043"/>
    </source>
</evidence>
<name>A0A1Q3AAL3_ZYGRO</name>
<comment type="caution">
    <text evidence="4">The sequence shown here is derived from an EMBL/GenBank/DDBJ whole genome shotgun (WGS) entry which is preliminary data.</text>
</comment>
<dbReference type="InterPro" id="IPR002110">
    <property type="entry name" value="Ankyrin_rpt"/>
</dbReference>
<dbReference type="InterPro" id="IPR036770">
    <property type="entry name" value="Ankyrin_rpt-contain_sf"/>
</dbReference>
<protein>
    <submittedName>
        <fullName evidence="4">Uncharacterized protein</fullName>
    </submittedName>
</protein>
<evidence type="ECO:0000313" key="4">
    <source>
        <dbReference type="EMBL" id="GAV52650.1"/>
    </source>
</evidence>
<dbReference type="PANTHER" id="PTHR24193">
    <property type="entry name" value="ANKYRIN REPEAT PROTEIN"/>
    <property type="match status" value="1"/>
</dbReference>
<feature type="repeat" description="ANK" evidence="3">
    <location>
        <begin position="138"/>
        <end position="170"/>
    </location>
</feature>
<dbReference type="SUPFAM" id="SSF48403">
    <property type="entry name" value="Ankyrin repeat"/>
    <property type="match status" value="1"/>
</dbReference>
<accession>A0A1Q3AAL3</accession>
<gene>
    <name evidence="4" type="ORF">ZYGR_0AG06410</name>
</gene>
<dbReference type="Proteomes" id="UP000187013">
    <property type="component" value="Unassembled WGS sequence"/>
</dbReference>
<dbReference type="EMBL" id="BDGX01000033">
    <property type="protein sequence ID" value="GAV52650.1"/>
    <property type="molecule type" value="Genomic_DNA"/>
</dbReference>
<proteinExistence type="predicted"/>
<dbReference type="Pfam" id="PF13637">
    <property type="entry name" value="Ank_4"/>
    <property type="match status" value="1"/>
</dbReference>
<evidence type="ECO:0000256" key="1">
    <source>
        <dbReference type="ARBA" id="ARBA00022737"/>
    </source>
</evidence>
<organism evidence="4 5">
    <name type="scientific">Zygosaccharomyces rouxii</name>
    <dbReference type="NCBI Taxonomy" id="4956"/>
    <lineage>
        <taxon>Eukaryota</taxon>
        <taxon>Fungi</taxon>
        <taxon>Dikarya</taxon>
        <taxon>Ascomycota</taxon>
        <taxon>Saccharomycotina</taxon>
        <taxon>Saccharomycetes</taxon>
        <taxon>Saccharomycetales</taxon>
        <taxon>Saccharomycetaceae</taxon>
        <taxon>Zygosaccharomyces</taxon>
    </lineage>
</organism>
<keyword evidence="1" id="KW-0677">Repeat</keyword>
<dbReference type="Pfam" id="PF12796">
    <property type="entry name" value="Ank_2"/>
    <property type="match status" value="1"/>
</dbReference>
<dbReference type="SMART" id="SM00248">
    <property type="entry name" value="ANK"/>
    <property type="match status" value="5"/>
</dbReference>
<dbReference type="GO" id="GO:0000976">
    <property type="term" value="F:transcription cis-regulatory region binding"/>
    <property type="evidence" value="ECO:0007669"/>
    <property type="project" value="TreeGrafter"/>
</dbReference>
<dbReference type="AlphaFoldDB" id="A0A1Q3AAL3"/>
<keyword evidence="2 3" id="KW-0040">ANK repeat</keyword>
<feature type="repeat" description="ANK" evidence="3">
    <location>
        <begin position="171"/>
        <end position="203"/>
    </location>
</feature>
<feature type="repeat" description="ANK" evidence="3">
    <location>
        <begin position="34"/>
        <end position="66"/>
    </location>
</feature>
<dbReference type="PROSITE" id="PS50297">
    <property type="entry name" value="ANK_REP_REGION"/>
    <property type="match status" value="3"/>
</dbReference>
<dbReference type="PANTHER" id="PTHR24193:SF121">
    <property type="entry name" value="ADA2A-CONTAINING COMPLEX COMPONENT 3, ISOFORM D"/>
    <property type="match status" value="1"/>
</dbReference>
<dbReference type="GO" id="GO:0005634">
    <property type="term" value="C:nucleus"/>
    <property type="evidence" value="ECO:0007669"/>
    <property type="project" value="TreeGrafter"/>
</dbReference>
<dbReference type="Gene3D" id="1.25.40.20">
    <property type="entry name" value="Ankyrin repeat-containing domain"/>
    <property type="match status" value="1"/>
</dbReference>
<sequence length="226" mass="24900">MDLPLHEACMNNNLRKAQEAVSVSPEEPYKRDADGRVPLHWAVSFQYEEIVSFLLSRMQRVDVNELKDGSGWTPFHIACAVGNLNIVKELYALETKPDLNLATNQGITALHLAVSKKHTRICEFLLNNGASVRVKDKRSQLPLHRAAAIGSMGMVDMLCRAGSPLNRNDNEGWTPLFHALAEGNGDVAVLLVKHGADPDLESADGSKAADFAVNDQVKQYFLRNIA</sequence>
<dbReference type="GO" id="GO:0045944">
    <property type="term" value="P:positive regulation of transcription by RNA polymerase II"/>
    <property type="evidence" value="ECO:0007669"/>
    <property type="project" value="TreeGrafter"/>
</dbReference>
<dbReference type="PROSITE" id="PS50088">
    <property type="entry name" value="ANK_REPEAT"/>
    <property type="match status" value="4"/>
</dbReference>
<dbReference type="PRINTS" id="PR01415">
    <property type="entry name" value="ANKYRIN"/>
</dbReference>
<feature type="repeat" description="ANK" evidence="3">
    <location>
        <begin position="105"/>
        <end position="137"/>
    </location>
</feature>